<dbReference type="PANTHER" id="PTHR21716:SF53">
    <property type="entry name" value="PERMEASE PERM-RELATED"/>
    <property type="match status" value="1"/>
</dbReference>
<dbReference type="Proteomes" id="UP000823935">
    <property type="component" value="Unassembled WGS sequence"/>
</dbReference>
<evidence type="ECO:0000313" key="9">
    <source>
        <dbReference type="EMBL" id="HIS30758.1"/>
    </source>
</evidence>
<protein>
    <submittedName>
        <fullName evidence="9">AI-2E family transporter</fullName>
    </submittedName>
</protein>
<feature type="transmembrane region" description="Helical" evidence="8">
    <location>
        <begin position="301"/>
        <end position="320"/>
    </location>
</feature>
<gene>
    <name evidence="9" type="ORF">IAB44_04295</name>
</gene>
<feature type="transmembrane region" description="Helical" evidence="8">
    <location>
        <begin position="332"/>
        <end position="365"/>
    </location>
</feature>
<evidence type="ECO:0000256" key="4">
    <source>
        <dbReference type="ARBA" id="ARBA00022475"/>
    </source>
</evidence>
<evidence type="ECO:0000256" key="1">
    <source>
        <dbReference type="ARBA" id="ARBA00004651"/>
    </source>
</evidence>
<comment type="subcellular location">
    <subcellularLocation>
        <location evidence="1">Cell membrane</location>
        <topology evidence="1">Multi-pass membrane protein</topology>
    </subcellularLocation>
</comment>
<sequence>MDPTPEKRRAIAKWIIGIAASCILLFLGVQNIGAVADVISQGIGLIMPLLTGAAIAVILNVPMRFFEAYIWTTTQKPILRKLRRPISFLLALVIIIAAVAGVIGLVIPELVNALVIVAQGIIDLFNQLNAMSEAELEALPFGSILLSIDWNQFTVSIQNWLKNEGGAIFNFAFGTVTSLINAVVNFFVCFVFAVYILFNKEKLKNQSCRLVRAWLPKGFGEWVLHAASVSNVTFRNFISGQSLEAVILGSLCTVGMLILRIPYAPMVGALVGATALIPVVGAFIGTVIGAFMILTVAPFKAVIFVIFLLILQQIEGNLIYPKVMGHRVNLPGMWIFAAVTVGGSISGPIGMLLSVPISSIAYTLVKEATQNRERKLAKKQKQ</sequence>
<feature type="transmembrane region" description="Helical" evidence="8">
    <location>
        <begin position="168"/>
        <end position="198"/>
    </location>
</feature>
<dbReference type="GO" id="GO:0005886">
    <property type="term" value="C:plasma membrane"/>
    <property type="evidence" value="ECO:0007669"/>
    <property type="project" value="UniProtKB-SubCell"/>
</dbReference>
<feature type="transmembrane region" description="Helical" evidence="8">
    <location>
        <begin position="269"/>
        <end position="294"/>
    </location>
</feature>
<feature type="transmembrane region" description="Helical" evidence="8">
    <location>
        <begin position="12"/>
        <end position="33"/>
    </location>
</feature>
<keyword evidence="5 8" id="KW-0812">Transmembrane</keyword>
<evidence type="ECO:0000256" key="2">
    <source>
        <dbReference type="ARBA" id="ARBA00009773"/>
    </source>
</evidence>
<dbReference type="InterPro" id="IPR002549">
    <property type="entry name" value="AI-2E-like"/>
</dbReference>
<accession>A0A9D1ERS2</accession>
<keyword evidence="6 8" id="KW-1133">Transmembrane helix</keyword>
<feature type="transmembrane region" description="Helical" evidence="8">
    <location>
        <begin position="245"/>
        <end position="263"/>
    </location>
</feature>
<evidence type="ECO:0000256" key="7">
    <source>
        <dbReference type="ARBA" id="ARBA00023136"/>
    </source>
</evidence>
<proteinExistence type="inferred from homology"/>
<dbReference type="GO" id="GO:0055085">
    <property type="term" value="P:transmembrane transport"/>
    <property type="evidence" value="ECO:0007669"/>
    <property type="project" value="TreeGrafter"/>
</dbReference>
<dbReference type="EMBL" id="DVIQ01000023">
    <property type="protein sequence ID" value="HIS30758.1"/>
    <property type="molecule type" value="Genomic_DNA"/>
</dbReference>
<dbReference type="Pfam" id="PF01594">
    <property type="entry name" value="AI-2E_transport"/>
    <property type="match status" value="1"/>
</dbReference>
<comment type="caution">
    <text evidence="9">The sequence shown here is derived from an EMBL/GenBank/DDBJ whole genome shotgun (WGS) entry which is preliminary data.</text>
</comment>
<name>A0A9D1ERS2_9FIRM</name>
<keyword evidence="3" id="KW-0813">Transport</keyword>
<feature type="transmembrane region" description="Helical" evidence="8">
    <location>
        <begin position="45"/>
        <end position="66"/>
    </location>
</feature>
<reference evidence="9" key="1">
    <citation type="submission" date="2020-10" db="EMBL/GenBank/DDBJ databases">
        <authorList>
            <person name="Gilroy R."/>
        </authorList>
    </citation>
    <scope>NUCLEOTIDE SEQUENCE</scope>
    <source>
        <strain evidence="9">CHK190-19873</strain>
    </source>
</reference>
<evidence type="ECO:0000256" key="5">
    <source>
        <dbReference type="ARBA" id="ARBA00022692"/>
    </source>
</evidence>
<evidence type="ECO:0000256" key="3">
    <source>
        <dbReference type="ARBA" id="ARBA00022448"/>
    </source>
</evidence>
<comment type="similarity">
    <text evidence="2">Belongs to the autoinducer-2 exporter (AI-2E) (TC 2.A.86) family.</text>
</comment>
<dbReference type="AlphaFoldDB" id="A0A9D1ERS2"/>
<dbReference type="PANTHER" id="PTHR21716">
    <property type="entry name" value="TRANSMEMBRANE PROTEIN"/>
    <property type="match status" value="1"/>
</dbReference>
<evidence type="ECO:0000256" key="8">
    <source>
        <dbReference type="SAM" id="Phobius"/>
    </source>
</evidence>
<evidence type="ECO:0000256" key="6">
    <source>
        <dbReference type="ARBA" id="ARBA00022989"/>
    </source>
</evidence>
<organism evidence="9 10">
    <name type="scientific">Candidatus Limivivens intestinipullorum</name>
    <dbReference type="NCBI Taxonomy" id="2840858"/>
    <lineage>
        <taxon>Bacteria</taxon>
        <taxon>Bacillati</taxon>
        <taxon>Bacillota</taxon>
        <taxon>Clostridia</taxon>
        <taxon>Lachnospirales</taxon>
        <taxon>Lachnospiraceae</taxon>
        <taxon>Lachnospiraceae incertae sedis</taxon>
        <taxon>Candidatus Limivivens</taxon>
    </lineage>
</organism>
<reference evidence="9" key="2">
    <citation type="journal article" date="2021" name="PeerJ">
        <title>Extensive microbial diversity within the chicken gut microbiome revealed by metagenomics and culture.</title>
        <authorList>
            <person name="Gilroy R."/>
            <person name="Ravi A."/>
            <person name="Getino M."/>
            <person name="Pursley I."/>
            <person name="Horton D.L."/>
            <person name="Alikhan N.F."/>
            <person name="Baker D."/>
            <person name="Gharbi K."/>
            <person name="Hall N."/>
            <person name="Watson M."/>
            <person name="Adriaenssens E.M."/>
            <person name="Foster-Nyarko E."/>
            <person name="Jarju S."/>
            <person name="Secka A."/>
            <person name="Antonio M."/>
            <person name="Oren A."/>
            <person name="Chaudhuri R.R."/>
            <person name="La Ragione R."/>
            <person name="Hildebrand F."/>
            <person name="Pallen M.J."/>
        </authorList>
    </citation>
    <scope>NUCLEOTIDE SEQUENCE</scope>
    <source>
        <strain evidence="9">CHK190-19873</strain>
    </source>
</reference>
<evidence type="ECO:0000313" key="10">
    <source>
        <dbReference type="Proteomes" id="UP000823935"/>
    </source>
</evidence>
<keyword evidence="7 8" id="KW-0472">Membrane</keyword>
<feature type="transmembrane region" description="Helical" evidence="8">
    <location>
        <begin position="86"/>
        <end position="107"/>
    </location>
</feature>
<keyword evidence="4" id="KW-1003">Cell membrane</keyword>